<dbReference type="PANTHER" id="PTHR43072:SF8">
    <property type="entry name" value="ACYLTRANSFERASE FABY-RELATED"/>
    <property type="match status" value="1"/>
</dbReference>
<evidence type="ECO:0000259" key="2">
    <source>
        <dbReference type="PROSITE" id="PS51186"/>
    </source>
</evidence>
<dbReference type="InterPro" id="IPR000182">
    <property type="entry name" value="GNAT_dom"/>
</dbReference>
<proteinExistence type="predicted"/>
<evidence type="ECO:0000256" key="1">
    <source>
        <dbReference type="SAM" id="MobiDB-lite"/>
    </source>
</evidence>
<dbReference type="PANTHER" id="PTHR43072">
    <property type="entry name" value="N-ACETYLTRANSFERASE"/>
    <property type="match status" value="1"/>
</dbReference>
<dbReference type="Gene3D" id="3.40.630.30">
    <property type="match status" value="1"/>
</dbReference>
<organism evidence="3 4">
    <name type="scientific">Rhodovulum sulfidophilum</name>
    <name type="common">Rhodobacter sulfidophilus</name>
    <dbReference type="NCBI Taxonomy" id="35806"/>
    <lineage>
        <taxon>Bacteria</taxon>
        <taxon>Pseudomonadati</taxon>
        <taxon>Pseudomonadota</taxon>
        <taxon>Alphaproteobacteria</taxon>
        <taxon>Rhodobacterales</taxon>
        <taxon>Paracoccaceae</taxon>
        <taxon>Rhodovulum</taxon>
    </lineage>
</organism>
<gene>
    <name evidence="3" type="ORF">NHU_00960</name>
</gene>
<accession>A0A0D6AZQ2</accession>
<evidence type="ECO:0000313" key="3">
    <source>
        <dbReference type="EMBL" id="BAQ68125.1"/>
    </source>
</evidence>
<feature type="region of interest" description="Disordered" evidence="1">
    <location>
        <begin position="169"/>
        <end position="206"/>
    </location>
</feature>
<dbReference type="KEGG" id="rsu:NHU_00960"/>
<feature type="domain" description="N-acetyltransferase" evidence="2">
    <location>
        <begin position="11"/>
        <end position="174"/>
    </location>
</feature>
<dbReference type="PATRIC" id="fig|35806.4.peg.980"/>
<dbReference type="SUPFAM" id="SSF55729">
    <property type="entry name" value="Acyl-CoA N-acyltransferases (Nat)"/>
    <property type="match status" value="1"/>
</dbReference>
<dbReference type="GO" id="GO:0016747">
    <property type="term" value="F:acyltransferase activity, transferring groups other than amino-acyl groups"/>
    <property type="evidence" value="ECO:0007669"/>
    <property type="project" value="InterPro"/>
</dbReference>
<dbReference type="eggNOG" id="COG1247">
    <property type="taxonomic scope" value="Bacteria"/>
</dbReference>
<dbReference type="EMBL" id="AP014800">
    <property type="protein sequence ID" value="BAQ68125.1"/>
    <property type="molecule type" value="Genomic_DNA"/>
</dbReference>
<sequence length="206" mass="21856">MTNQPAPPAPLTLGDCTQADLPGVQAIYAEAVRTGTASFELAPPDLPEMRARWEKVTEAGFPWLVARAGNRVAGYAYANTYRPRPAYRGTVENSVYVDAAFRGQGVGRALLGALLARCEAAGFRQMVAVIGDSQNMGSIALHRALGFRDAGVLRSVGWKHGRWLDSVEMQKPLGPGDTAPFDGLPGDRPQGQRSGGAGTDGPPNRP</sequence>
<dbReference type="Pfam" id="PF00583">
    <property type="entry name" value="Acetyltransf_1"/>
    <property type="match status" value="1"/>
</dbReference>
<name>A0A0D6AZQ2_RHOSU</name>
<dbReference type="InterPro" id="IPR016181">
    <property type="entry name" value="Acyl_CoA_acyltransferase"/>
</dbReference>
<dbReference type="PROSITE" id="PS51186">
    <property type="entry name" value="GNAT"/>
    <property type="match status" value="1"/>
</dbReference>
<dbReference type="AlphaFoldDB" id="A0A0D6AZQ2"/>
<dbReference type="Proteomes" id="UP000064912">
    <property type="component" value="Chromosome"/>
</dbReference>
<protein>
    <submittedName>
        <fullName evidence="3">N-acetyltransferase GCN5</fullName>
    </submittedName>
</protein>
<keyword evidence="3" id="KW-0808">Transferase</keyword>
<reference evidence="3 4" key="1">
    <citation type="submission" date="2015-02" db="EMBL/GenBank/DDBJ databases">
        <title>Genome sequene of Rhodovulum sulfidophilum DSM 2351.</title>
        <authorList>
            <person name="Nagao N."/>
        </authorList>
    </citation>
    <scope>NUCLEOTIDE SEQUENCE [LARGE SCALE GENOMIC DNA]</scope>
    <source>
        <strain evidence="3 4">DSM 2351</strain>
    </source>
</reference>
<dbReference type="CDD" id="cd04301">
    <property type="entry name" value="NAT_SF"/>
    <property type="match status" value="1"/>
</dbReference>
<evidence type="ECO:0000313" key="4">
    <source>
        <dbReference type="Proteomes" id="UP000064912"/>
    </source>
</evidence>